<proteinExistence type="predicted"/>
<dbReference type="AlphaFoldDB" id="A0A4V4HKJ4"/>
<reference evidence="2 3" key="1">
    <citation type="journal article" date="2009" name="Int. J. Syst. Evol. Microbiol.">
        <title>Nocardioides caeni sp. nov., isolated from wastewater.</title>
        <authorList>
            <person name="Yoon J.H."/>
            <person name="Kang S.J."/>
            <person name="Park S."/>
            <person name="Kim W."/>
            <person name="Oh T.K."/>
        </authorList>
    </citation>
    <scope>NUCLEOTIDE SEQUENCE [LARGE SCALE GENOMIC DNA]</scope>
    <source>
        <strain evidence="2 3">DSM 23134</strain>
    </source>
</reference>
<keyword evidence="3" id="KW-1185">Reference proteome</keyword>
<keyword evidence="1" id="KW-0812">Transmembrane</keyword>
<evidence type="ECO:0000313" key="2">
    <source>
        <dbReference type="EMBL" id="THV14616.1"/>
    </source>
</evidence>
<sequence>MTETQLTERIHQLAEELPAPPWGVAGDLARGRARLRRRRTTLAGGALALAVAGGAAWTAVVGDGTGTPPVTSQDRAPAAPADLPADLPADVPADLDARIQDLAVRPRTREEQLPAITVRQLQDIADVLMSRVQGPVGWLSVSVSDGWRASGADTCPQGWACEDARVRGADRARWAEAGTVHQLAVEVDGNVHVFTLDSEDQRPSAVAWDDRS</sequence>
<dbReference type="RefSeq" id="WP_136562379.1">
    <property type="nucleotide sequence ID" value="NZ_BAABLS010000003.1"/>
</dbReference>
<dbReference type="EMBL" id="STGW01000004">
    <property type="protein sequence ID" value="THV14616.1"/>
    <property type="molecule type" value="Genomic_DNA"/>
</dbReference>
<evidence type="ECO:0000313" key="3">
    <source>
        <dbReference type="Proteomes" id="UP000307087"/>
    </source>
</evidence>
<comment type="caution">
    <text evidence="2">The sequence shown here is derived from an EMBL/GenBank/DDBJ whole genome shotgun (WGS) entry which is preliminary data.</text>
</comment>
<feature type="transmembrane region" description="Helical" evidence="1">
    <location>
        <begin position="40"/>
        <end position="60"/>
    </location>
</feature>
<protein>
    <submittedName>
        <fullName evidence="2">Uncharacterized protein</fullName>
    </submittedName>
</protein>
<keyword evidence="1" id="KW-1133">Transmembrane helix</keyword>
<name>A0A4V4HKJ4_9ACTN</name>
<keyword evidence="1" id="KW-0472">Membrane</keyword>
<dbReference type="Proteomes" id="UP000307087">
    <property type="component" value="Unassembled WGS sequence"/>
</dbReference>
<evidence type="ECO:0000256" key="1">
    <source>
        <dbReference type="SAM" id="Phobius"/>
    </source>
</evidence>
<organism evidence="2 3">
    <name type="scientific">Nocardioides caeni</name>
    <dbReference type="NCBI Taxonomy" id="574700"/>
    <lineage>
        <taxon>Bacteria</taxon>
        <taxon>Bacillati</taxon>
        <taxon>Actinomycetota</taxon>
        <taxon>Actinomycetes</taxon>
        <taxon>Propionibacteriales</taxon>
        <taxon>Nocardioidaceae</taxon>
        <taxon>Nocardioides</taxon>
    </lineage>
</organism>
<dbReference type="OrthoDB" id="9966567at2"/>
<gene>
    <name evidence="2" type="ORF">E9934_08090</name>
</gene>
<accession>A0A4V4HKJ4</accession>